<accession>A0AAV1SBE7</accession>
<dbReference type="EMBL" id="CAWUPB010001173">
    <property type="protein sequence ID" value="CAK7347558.1"/>
    <property type="molecule type" value="Genomic_DNA"/>
</dbReference>
<evidence type="ECO:0000256" key="1">
    <source>
        <dbReference type="SAM" id="Phobius"/>
    </source>
</evidence>
<feature type="transmembrane region" description="Helical" evidence="1">
    <location>
        <begin position="123"/>
        <end position="141"/>
    </location>
</feature>
<dbReference type="InterPro" id="IPR007658">
    <property type="entry name" value="DUF594"/>
</dbReference>
<dbReference type="Pfam" id="PF04578">
    <property type="entry name" value="DUF594"/>
    <property type="match status" value="1"/>
</dbReference>
<dbReference type="InterPro" id="IPR025315">
    <property type="entry name" value="DUF4220"/>
</dbReference>
<protein>
    <recommendedName>
        <fullName evidence="2">DUF4220 domain-containing protein</fullName>
    </recommendedName>
</protein>
<evidence type="ECO:0000313" key="3">
    <source>
        <dbReference type="EMBL" id="CAK7347558.1"/>
    </source>
</evidence>
<feature type="transmembrane region" description="Helical" evidence="1">
    <location>
        <begin position="153"/>
        <end position="175"/>
    </location>
</feature>
<name>A0AAV1SBE7_9ROSI</name>
<comment type="caution">
    <text evidence="3">The sequence shown here is derived from an EMBL/GenBank/DDBJ whole genome shotgun (WGS) entry which is preliminary data.</text>
</comment>
<proteinExistence type="predicted"/>
<keyword evidence="4" id="KW-1185">Reference proteome</keyword>
<gene>
    <name evidence="3" type="ORF">DCAF_LOCUS20246</name>
</gene>
<dbReference type="Pfam" id="PF13968">
    <property type="entry name" value="DUF4220"/>
    <property type="match status" value="1"/>
</dbReference>
<feature type="domain" description="DUF4220" evidence="2">
    <location>
        <begin position="4"/>
        <end position="216"/>
    </location>
</feature>
<reference evidence="3 4" key="1">
    <citation type="submission" date="2024-01" db="EMBL/GenBank/DDBJ databases">
        <authorList>
            <person name="Waweru B."/>
        </authorList>
    </citation>
    <scope>NUCLEOTIDE SEQUENCE [LARGE SCALE GENOMIC DNA]</scope>
</reference>
<keyword evidence="1" id="KW-0812">Transmembrane</keyword>
<evidence type="ECO:0000259" key="2">
    <source>
        <dbReference type="Pfam" id="PF13968"/>
    </source>
</evidence>
<sequence>MITPDAGQNYSKFMEEFTLKQYEGFHVTADEVIEAQVKMDVSPMGSASICYATELLQAHYLFTTFKRLFVDLILGFQDRNNSQNLFKNMSLENALKVIEIELGFMFDVLYTKGEIIYAHVGCYLRFICLSSTFAVLIVYSISHEKNHSKKVDLAITFLFLVVAIFLDLYAVLLLFSSDWTDLYLTKHSTIGKALAPFQLPKHIRWSNSLARPSLLSFCLKSKPRTIDEVSDELNGLAFTHLDKFQYMSISSGRQSLNPPVMRVSVNHCASTEGIMCFKIQDFLDYLSWECSSTVRPKPTIALYAVSPGHASFHIANGDWKDQIRYLDTCKEVINVFGERESMLGDIQTSNHRPQNSWLLAINPFSKGKSKPNETKACKVLLNVNTTVPPVKLKGDRSKYLVLDACRLASQLQDISNREEKWKLVSNVWVEMLAYAGSRCNGNYHAQQLRQAGGELRRRVWLLMAHFGLTEQFQISHGHARAKISMARKSKDKRHAVTQVLRTMESSKSDKIIKADPEDVTRRMSSVIVGDRWDQLSPFTPLTFALHKKWIANWEKVTYSDSVRDVNCIRFHSLEEVGVEVDMKTGKHYPTRLGMEANRIPFNSKNLYHNHKGRL</sequence>
<dbReference type="AlphaFoldDB" id="A0AAV1SBE7"/>
<dbReference type="PANTHER" id="PTHR31325">
    <property type="entry name" value="OS01G0798800 PROTEIN-RELATED"/>
    <property type="match status" value="1"/>
</dbReference>
<keyword evidence="1" id="KW-1133">Transmembrane helix</keyword>
<organism evidence="3 4">
    <name type="scientific">Dovyalis caffra</name>
    <dbReference type="NCBI Taxonomy" id="77055"/>
    <lineage>
        <taxon>Eukaryota</taxon>
        <taxon>Viridiplantae</taxon>
        <taxon>Streptophyta</taxon>
        <taxon>Embryophyta</taxon>
        <taxon>Tracheophyta</taxon>
        <taxon>Spermatophyta</taxon>
        <taxon>Magnoliopsida</taxon>
        <taxon>eudicotyledons</taxon>
        <taxon>Gunneridae</taxon>
        <taxon>Pentapetalae</taxon>
        <taxon>rosids</taxon>
        <taxon>fabids</taxon>
        <taxon>Malpighiales</taxon>
        <taxon>Salicaceae</taxon>
        <taxon>Flacourtieae</taxon>
        <taxon>Dovyalis</taxon>
    </lineage>
</organism>
<keyword evidence="1" id="KW-0472">Membrane</keyword>
<evidence type="ECO:0000313" key="4">
    <source>
        <dbReference type="Proteomes" id="UP001314170"/>
    </source>
</evidence>
<dbReference type="Proteomes" id="UP001314170">
    <property type="component" value="Unassembled WGS sequence"/>
</dbReference>